<dbReference type="EMBL" id="CAJNOU010000206">
    <property type="protein sequence ID" value="CAF0915184.1"/>
    <property type="molecule type" value="Genomic_DNA"/>
</dbReference>
<dbReference type="Proteomes" id="UP000663823">
    <property type="component" value="Unassembled WGS sequence"/>
</dbReference>
<dbReference type="EMBL" id="CAJOBE010000197">
    <property type="protein sequence ID" value="CAF3593853.1"/>
    <property type="molecule type" value="Genomic_DNA"/>
</dbReference>
<name>A0A814AH52_9BILA</name>
<dbReference type="Proteomes" id="UP000663889">
    <property type="component" value="Unassembled WGS sequence"/>
</dbReference>
<reference evidence="2" key="1">
    <citation type="submission" date="2021-02" db="EMBL/GenBank/DDBJ databases">
        <authorList>
            <person name="Nowell W R."/>
        </authorList>
    </citation>
    <scope>NUCLEOTIDE SEQUENCE</scope>
</reference>
<dbReference type="AlphaFoldDB" id="A0A814AH52"/>
<dbReference type="OrthoDB" id="10001989at2759"/>
<proteinExistence type="predicted"/>
<protein>
    <submittedName>
        <fullName evidence="2">Uncharacterized protein</fullName>
    </submittedName>
</protein>
<dbReference type="Proteomes" id="UP000663882">
    <property type="component" value="Unassembled WGS sequence"/>
</dbReference>
<dbReference type="Proteomes" id="UP000663874">
    <property type="component" value="Unassembled WGS sequence"/>
</dbReference>
<evidence type="ECO:0000313" key="4">
    <source>
        <dbReference type="EMBL" id="CAF3790843.1"/>
    </source>
</evidence>
<dbReference type="EMBL" id="CAJOAX010002362">
    <property type="protein sequence ID" value="CAF3790843.1"/>
    <property type="molecule type" value="Genomic_DNA"/>
</dbReference>
<evidence type="ECO:0000313" key="2">
    <source>
        <dbReference type="EMBL" id="CAF0915184.1"/>
    </source>
</evidence>
<gene>
    <name evidence="3" type="ORF">FNK824_LOCUS3061</name>
    <name evidence="4" type="ORF">OTI717_LOCUS17709</name>
    <name evidence="1" type="ORF">RFH988_LOCUS6601</name>
    <name evidence="2" type="ORF">SEV965_LOCUS6353</name>
</gene>
<dbReference type="EMBL" id="CAJNOO010000200">
    <property type="protein sequence ID" value="CAF0853791.1"/>
    <property type="molecule type" value="Genomic_DNA"/>
</dbReference>
<evidence type="ECO:0000313" key="1">
    <source>
        <dbReference type="EMBL" id="CAF0853791.1"/>
    </source>
</evidence>
<sequence length="370" mass="42911">MGSFVWDNPRYGQCYNNRPLSVALTESCGSDIFPRVESDFALMCHPQNFLSGRRFRREFFNVYHPNAYYGSCCCLPSMQWGPMCGCISRDGFVRNLGSVTVEEHEFQPVVRCVRPVSPIIRVLKVRPRPSSCVDLRNQETKEVDIRREERYEYHYNYDLPKRPQTPPRRVRPVTRDTGTATINVPKRPLTMTETERFDRYEQEEKIKKDKITTEKTQVTHTVVEEPIRRYYEYYDTCDQQYQQACRKAQRKDFIQRMNAQNGKTQSFNTLNTFSDCGTNYVTLQSVPKSCETDYYTLQSVPKSCGTDYVTYQSVPKSCGTNYVIHQSVPKSCETFVTTTGSNSSQGFTCDRTAPFTVEESSITRNYVNTT</sequence>
<organism evidence="2 5">
    <name type="scientific">Rotaria sordida</name>
    <dbReference type="NCBI Taxonomy" id="392033"/>
    <lineage>
        <taxon>Eukaryota</taxon>
        <taxon>Metazoa</taxon>
        <taxon>Spiralia</taxon>
        <taxon>Gnathifera</taxon>
        <taxon>Rotifera</taxon>
        <taxon>Eurotatoria</taxon>
        <taxon>Bdelloidea</taxon>
        <taxon>Philodinida</taxon>
        <taxon>Philodinidae</taxon>
        <taxon>Rotaria</taxon>
    </lineage>
</organism>
<evidence type="ECO:0000313" key="5">
    <source>
        <dbReference type="Proteomes" id="UP000663889"/>
    </source>
</evidence>
<evidence type="ECO:0000313" key="3">
    <source>
        <dbReference type="EMBL" id="CAF3593853.1"/>
    </source>
</evidence>
<accession>A0A814AH52</accession>
<comment type="caution">
    <text evidence="2">The sequence shown here is derived from an EMBL/GenBank/DDBJ whole genome shotgun (WGS) entry which is preliminary data.</text>
</comment>